<dbReference type="OrthoDB" id="415358at2759"/>
<sequence length="591" mass="65086">MSSNISSTVEKTAAAPPTLLEAFATSAAQLRHFGIPRIRVVGLSEGCTQADYEKQRSRPDGKDMETLLQESTLRGPHGALGAASHRVQSEAEARAAAQVNEDVPIVTEQEFMHKFVFHSRPCVILDAIASWPAVEKWRDDRYVFDLDHTLPLEPEREPQEEEEEDEEEQDDGEDTNPNETEKARSSEKACEANVSDAAAPVLAPKKVTVALTPNGRADAATRVTYSTTAVPAEDAAAVYTGTEAQKHAVMLPSADIVDADKHVRCEKIFMYAAELRMTLPQLYGLLQRSPLFPPANPIEIDMRTYADKSQAPAIAYAQLQNNCLNTEYNHLHVDIGSNVERFGCRVFDKDAVEAANVWFGIPASVSSMHQDWVENLYAVVRGVKEFVMIPPWEGPFVPKPEIPAAAFAIDEAQSVVDHGEDTAQSWSLQFKQYPVKDGTTVPWMDFDITGAEVEDDAEGVARAELKRRLVEQRCETSALWAAPMCEDEAVAAAEEEAARKPLHPLVAYVHPGETLYLPAMWLHRVAQHADSTDMHARAMHHAAAAAAAVDPANRAPTTEPPLPLIAAVNYWYDMSFGNPSVVMLREFGLLL</sequence>
<dbReference type="PROSITE" id="PS51184">
    <property type="entry name" value="JMJC"/>
    <property type="match status" value="1"/>
</dbReference>
<comment type="caution">
    <text evidence="3">The sequence shown here is derived from an EMBL/GenBank/DDBJ whole genome shotgun (WGS) entry which is preliminary data.</text>
</comment>
<evidence type="ECO:0000313" key="3">
    <source>
        <dbReference type="EMBL" id="KPA86887.1"/>
    </source>
</evidence>
<proteinExistence type="predicted"/>
<dbReference type="RefSeq" id="XP_015665326.1">
    <property type="nucleotide sequence ID" value="XM_015797318.1"/>
</dbReference>
<reference evidence="3 4" key="1">
    <citation type="submission" date="2015-07" db="EMBL/GenBank/DDBJ databases">
        <title>High-quality genome of monoxenous trypanosomatid Leptomonas pyrrhocoris.</title>
        <authorList>
            <person name="Flegontov P."/>
            <person name="Butenko A."/>
            <person name="Firsov S."/>
            <person name="Vlcek C."/>
            <person name="Logacheva M.D."/>
            <person name="Field M."/>
            <person name="Filatov D."/>
            <person name="Flegontova O."/>
            <person name="Gerasimov E."/>
            <person name="Jackson A.P."/>
            <person name="Kelly S."/>
            <person name="Opperdoes F."/>
            <person name="O'Reilly A."/>
            <person name="Votypka J."/>
            <person name="Yurchenko V."/>
            <person name="Lukes J."/>
        </authorList>
    </citation>
    <scope>NUCLEOTIDE SEQUENCE [LARGE SCALE GENOMIC DNA]</scope>
    <source>
        <strain evidence="3">H10</strain>
    </source>
</reference>
<dbReference type="OMA" id="HSRPCVI"/>
<evidence type="ECO:0000259" key="2">
    <source>
        <dbReference type="PROSITE" id="PS51184"/>
    </source>
</evidence>
<dbReference type="PANTHER" id="PTHR12461:SF99">
    <property type="entry name" value="BIFUNCTIONAL PEPTIDASE AND (3S)-LYSYL HYDROXYLASE JMJD7"/>
    <property type="match status" value="1"/>
</dbReference>
<protein>
    <recommendedName>
        <fullName evidence="2">JmjC domain-containing protein</fullName>
    </recommendedName>
</protein>
<feature type="region of interest" description="Disordered" evidence="1">
    <location>
        <begin position="148"/>
        <end position="191"/>
    </location>
</feature>
<feature type="compositionally biased region" description="Basic and acidic residues" evidence="1">
    <location>
        <begin position="179"/>
        <end position="190"/>
    </location>
</feature>
<gene>
    <name evidence="3" type="ORF">ABB37_00928</name>
</gene>
<keyword evidence="4" id="KW-1185">Reference proteome</keyword>
<accession>A0A0M9GBE2</accession>
<dbReference type="GeneID" id="26901225"/>
<feature type="compositionally biased region" description="Basic and acidic residues" evidence="1">
    <location>
        <begin position="148"/>
        <end position="157"/>
    </location>
</feature>
<dbReference type="InterPro" id="IPR003347">
    <property type="entry name" value="JmjC_dom"/>
</dbReference>
<dbReference type="EMBL" id="LGTL01000001">
    <property type="protein sequence ID" value="KPA86887.1"/>
    <property type="molecule type" value="Genomic_DNA"/>
</dbReference>
<dbReference type="Proteomes" id="UP000037923">
    <property type="component" value="Unassembled WGS sequence"/>
</dbReference>
<name>A0A0M9GBE2_LEPPY</name>
<feature type="domain" description="JmjC" evidence="2">
    <location>
        <begin position="315"/>
        <end position="553"/>
    </location>
</feature>
<dbReference type="SUPFAM" id="SSF51197">
    <property type="entry name" value="Clavaminate synthase-like"/>
    <property type="match status" value="1"/>
</dbReference>
<dbReference type="PANTHER" id="PTHR12461">
    <property type="entry name" value="HYPOXIA-INDUCIBLE FACTOR 1 ALPHA INHIBITOR-RELATED"/>
    <property type="match status" value="1"/>
</dbReference>
<dbReference type="InterPro" id="IPR014710">
    <property type="entry name" value="RmlC-like_jellyroll"/>
</dbReference>
<dbReference type="Pfam" id="PF13621">
    <property type="entry name" value="Cupin_8"/>
    <property type="match status" value="1"/>
</dbReference>
<dbReference type="Gene3D" id="2.60.120.10">
    <property type="entry name" value="Jelly Rolls"/>
    <property type="match status" value="3"/>
</dbReference>
<dbReference type="InterPro" id="IPR041667">
    <property type="entry name" value="Cupin_8"/>
</dbReference>
<organism evidence="3 4">
    <name type="scientific">Leptomonas pyrrhocoris</name>
    <name type="common">Firebug parasite</name>
    <dbReference type="NCBI Taxonomy" id="157538"/>
    <lineage>
        <taxon>Eukaryota</taxon>
        <taxon>Discoba</taxon>
        <taxon>Euglenozoa</taxon>
        <taxon>Kinetoplastea</taxon>
        <taxon>Metakinetoplastina</taxon>
        <taxon>Trypanosomatida</taxon>
        <taxon>Trypanosomatidae</taxon>
        <taxon>Leishmaniinae</taxon>
        <taxon>Leptomonas</taxon>
    </lineage>
</organism>
<evidence type="ECO:0000256" key="1">
    <source>
        <dbReference type="SAM" id="MobiDB-lite"/>
    </source>
</evidence>
<dbReference type="VEuPathDB" id="TriTrypDB:LpyrH10_01_9280"/>
<feature type="compositionally biased region" description="Acidic residues" evidence="1">
    <location>
        <begin position="158"/>
        <end position="176"/>
    </location>
</feature>
<evidence type="ECO:0000313" key="4">
    <source>
        <dbReference type="Proteomes" id="UP000037923"/>
    </source>
</evidence>
<dbReference type="AlphaFoldDB" id="A0A0M9GBE2"/>